<name>A0ACC3TC92_9ASCO</name>
<accession>A0ACC3TC92</accession>
<comment type="caution">
    <text evidence="1">The sequence shown here is derived from an EMBL/GenBank/DDBJ whole genome shotgun (WGS) entry which is preliminary data.</text>
</comment>
<dbReference type="EMBL" id="MU970330">
    <property type="protein sequence ID" value="KAK9318759.1"/>
    <property type="molecule type" value="Genomic_DNA"/>
</dbReference>
<protein>
    <submittedName>
        <fullName evidence="1">Uncharacterized protein</fullName>
    </submittedName>
</protein>
<evidence type="ECO:0000313" key="2">
    <source>
        <dbReference type="Proteomes" id="UP001489719"/>
    </source>
</evidence>
<evidence type="ECO:0000313" key="1">
    <source>
        <dbReference type="EMBL" id="KAK9318759.1"/>
    </source>
</evidence>
<organism evidence="1 2">
    <name type="scientific">Lipomyces orientalis</name>
    <dbReference type="NCBI Taxonomy" id="1233043"/>
    <lineage>
        <taxon>Eukaryota</taxon>
        <taxon>Fungi</taxon>
        <taxon>Dikarya</taxon>
        <taxon>Ascomycota</taxon>
        <taxon>Saccharomycotina</taxon>
        <taxon>Lipomycetes</taxon>
        <taxon>Lipomycetales</taxon>
        <taxon>Lipomycetaceae</taxon>
        <taxon>Lipomyces</taxon>
    </lineage>
</organism>
<dbReference type="Proteomes" id="UP001489719">
    <property type="component" value="Unassembled WGS sequence"/>
</dbReference>
<keyword evidence="2" id="KW-1185">Reference proteome</keyword>
<reference evidence="2" key="1">
    <citation type="journal article" date="2024" name="Front. Bioeng. Biotechnol.">
        <title>Genome-scale model development and genomic sequencing of the oleaginous clade Lipomyces.</title>
        <authorList>
            <person name="Czajka J.J."/>
            <person name="Han Y."/>
            <person name="Kim J."/>
            <person name="Mondo S.J."/>
            <person name="Hofstad B.A."/>
            <person name="Robles A."/>
            <person name="Haridas S."/>
            <person name="Riley R."/>
            <person name="LaButti K."/>
            <person name="Pangilinan J."/>
            <person name="Andreopoulos W."/>
            <person name="Lipzen A."/>
            <person name="Yan J."/>
            <person name="Wang M."/>
            <person name="Ng V."/>
            <person name="Grigoriev I.V."/>
            <person name="Spatafora J.W."/>
            <person name="Magnuson J.K."/>
            <person name="Baker S.E."/>
            <person name="Pomraning K.R."/>
        </authorList>
    </citation>
    <scope>NUCLEOTIDE SEQUENCE [LARGE SCALE GENOMIC DNA]</scope>
    <source>
        <strain evidence="2">CBS 10300</strain>
    </source>
</reference>
<gene>
    <name evidence="1" type="ORF">V1517DRAFT_100167</name>
</gene>
<sequence length="505" mass="56922">MEQNVPGGRRLRRAGPRSRKGCLTCRARHTRCDEARPICGNCRKSRLQCQQPEFVSSKWCALAPPVMAMETGRGVEKPLELHSGNQGFEPNSVCPSQSRKMPESSSDARHQVQSPSGTFCAVADSQAAPLLTEPLITAEIVHLLRVYEKGIATWMDVFDSDLTYQRNLLCLVSSSPLLLNAICALAARQLSLISSPLTWKPVAEHYYSQTVHLLARLLNDYPTKMELAIVGTILLSSYELLAFPGLDYQRHFNGAKTIVDSLRAHKSASCLTRASFWIYARHEVAEALNRSSPTLHDPSLWPKFDLSETEPTEDSFCNDILRLCAETVCFVFGKTSMSRSKRRTREISALQEELDDWLRLCPNQWKGIQYEEDGNVRYWFPRPNFAAGLVFYHLSMLLLWIERKKVQEGSASVNENSDQVDAHSKKIILIALSSLPDSAIVVIVQPLCYGKKQRRPLFYLQTLTDSAAKHVTLTTLREDAILLLDDIEKRTGFHTKSKLERQLSG</sequence>
<proteinExistence type="predicted"/>